<proteinExistence type="predicted"/>
<evidence type="ECO:0008006" key="3">
    <source>
        <dbReference type="Google" id="ProtNLM"/>
    </source>
</evidence>
<reference evidence="1 2" key="1">
    <citation type="journal article" date="2010" name="J. Bacteriol.">
        <title>Complete genome sequence of the cellulolytic thermophile Caldicellulosiruptor obsidiansis OB47T.</title>
        <authorList>
            <person name="Elkins J.G."/>
            <person name="Lochner A."/>
            <person name="Hamilton-Brehm S.D."/>
            <person name="Davenport K.W."/>
            <person name="Podar M."/>
            <person name="Brown S.D."/>
            <person name="Land M.L."/>
            <person name="Hauser L.J."/>
            <person name="Klingeman D.M."/>
            <person name="Raman B."/>
            <person name="Goodwin L.A."/>
            <person name="Tapia R."/>
            <person name="Meincke L.J."/>
            <person name="Detter J.C."/>
            <person name="Bruce D.C."/>
            <person name="Han C.S."/>
            <person name="Palumbo A.V."/>
            <person name="Cottingham R.W."/>
            <person name="Keller M."/>
            <person name="Graham D.E."/>
        </authorList>
    </citation>
    <scope>NUCLEOTIDE SEQUENCE [LARGE SCALE GENOMIC DNA]</scope>
    <source>
        <strain evidence="2">ATCC BAA-2073 / strain OB47</strain>
    </source>
</reference>
<dbReference type="InterPro" id="IPR014998">
    <property type="entry name" value="DUF1848"/>
</dbReference>
<organism evidence="1 2">
    <name type="scientific">Caldicellulosiruptor obsidiansis (strain ATCC BAA-2073 / JCM 16842 / OB47)</name>
    <dbReference type="NCBI Taxonomy" id="608506"/>
    <lineage>
        <taxon>Bacteria</taxon>
        <taxon>Bacillati</taxon>
        <taxon>Bacillota</taxon>
        <taxon>Bacillota incertae sedis</taxon>
        <taxon>Caldicellulosiruptorales</taxon>
        <taxon>Caldicellulosiruptoraceae</taxon>
        <taxon>Caldicellulosiruptor</taxon>
    </lineage>
</organism>
<dbReference type="Proteomes" id="UP000000347">
    <property type="component" value="Chromosome"/>
</dbReference>
<dbReference type="eggNOG" id="COG1533">
    <property type="taxonomic scope" value="Bacteria"/>
</dbReference>
<dbReference type="OrthoDB" id="9771212at2"/>
<dbReference type="KEGG" id="cob:COB47_2281"/>
<dbReference type="RefSeq" id="WP_013291513.1">
    <property type="nucleotide sequence ID" value="NC_014392.1"/>
</dbReference>
<dbReference type="HOGENOM" id="CLU_069130_0_0_9"/>
<keyword evidence="2" id="KW-1185">Reference proteome</keyword>
<evidence type="ECO:0000313" key="2">
    <source>
        <dbReference type="Proteomes" id="UP000000347"/>
    </source>
</evidence>
<accession>D9THP4</accession>
<dbReference type="EMBL" id="CP002164">
    <property type="protein sequence ID" value="ADL43519.1"/>
    <property type="molecule type" value="Genomic_DNA"/>
</dbReference>
<dbReference type="Pfam" id="PF08902">
    <property type="entry name" value="DUF1848"/>
    <property type="match status" value="1"/>
</dbReference>
<name>D9THP4_CALOO</name>
<sequence length="351" mass="41342">MIISASRRTDIPAFFGEWFVKRLLQGFAMFRNPMRPTQVFAISLFPEDVDAIVFWTKNPKPFLEKLEYLKDYTYYFQFTLNPYDTDLEPNLPDKNVLIDTFIRLSDIIGPKRVIWRYDPIIITPRMDMMYHLEKFEELCEKLSKFTTKCIISYVDFYKSAVPSLEKIKAVDLSDDEKLELFYNVGQIAKKYGLSVETCAEAVDVEKIGLRKAHCIDGALIEELRGKKYDFKKDKNQRLACGCVQSVDVGIFNTCMHFCAYCYANYNRKAIEKNVKEMFDENSPLLCSRLDLTRDEIRIRIEDKSYPIKLDEILHYRKSENEIFQRSFIDDKDDTQSKLERIISKLKRSIFS</sequence>
<gene>
    <name evidence="1" type="ordered locus">COB47_2281</name>
</gene>
<protein>
    <recommendedName>
        <fullName evidence="3">DUF1848 domain-containing protein</fullName>
    </recommendedName>
</protein>
<evidence type="ECO:0000313" key="1">
    <source>
        <dbReference type="EMBL" id="ADL43519.1"/>
    </source>
</evidence>
<dbReference type="AlphaFoldDB" id="D9THP4"/>